<dbReference type="EMBL" id="QJJY01000003">
    <property type="protein sequence ID" value="PXX38126.1"/>
    <property type="molecule type" value="Genomic_DNA"/>
</dbReference>
<evidence type="ECO:0000313" key="4">
    <source>
        <dbReference type="Proteomes" id="UP000247755"/>
    </source>
</evidence>
<evidence type="ECO:0000256" key="1">
    <source>
        <dbReference type="SAM" id="MobiDB-lite"/>
    </source>
</evidence>
<dbReference type="InterPro" id="IPR014944">
    <property type="entry name" value="Toxin_SymE-like"/>
</dbReference>
<dbReference type="GO" id="GO:0016788">
    <property type="term" value="F:hydrolase activity, acting on ester bonds"/>
    <property type="evidence" value="ECO:0007669"/>
    <property type="project" value="InterPro"/>
</dbReference>
<dbReference type="GO" id="GO:0005737">
    <property type="term" value="C:cytoplasm"/>
    <property type="evidence" value="ECO:0007669"/>
    <property type="project" value="InterPro"/>
</dbReference>
<reference evidence="3 4" key="1">
    <citation type="submission" date="2018-05" db="EMBL/GenBank/DDBJ databases">
        <title>Comparative genomics of bacterial root endophytes of switchgrass collected from native prairies over two seasons.</title>
        <authorList>
            <person name="Tang Y."/>
        </authorList>
    </citation>
    <scope>NUCLEOTIDE SEQUENCE [LARGE SCALE GENOMIC DNA]</scope>
    <source>
        <strain evidence="3 4">NFIX32</strain>
    </source>
</reference>
<dbReference type="GO" id="GO:0016070">
    <property type="term" value="P:RNA metabolic process"/>
    <property type="evidence" value="ECO:0007669"/>
    <property type="project" value="InterPro"/>
</dbReference>
<proteinExistence type="predicted"/>
<protein>
    <submittedName>
        <fullName evidence="3">Toxic protein SymE</fullName>
    </submittedName>
</protein>
<dbReference type="GO" id="GO:0003723">
    <property type="term" value="F:RNA binding"/>
    <property type="evidence" value="ECO:0007669"/>
    <property type="project" value="InterPro"/>
</dbReference>
<sequence>MADANDSAPALFPDRFVTIQESYRYRTIKSILRNKHRPKKPPPLYPWIKLSGRWIETAGFEPAQRVRIEVTERRLVITPMEETYLDLKGRPEFPIVDTETGLRRRRHPAGMEEADVRSR</sequence>
<name>A0A318IPW6_BURPY</name>
<accession>A0A318IPW6</accession>
<gene>
    <name evidence="3" type="ORF">NA66_1003104</name>
</gene>
<feature type="domain" description="Toxin SymE-like" evidence="2">
    <location>
        <begin position="45"/>
        <end position="79"/>
    </location>
</feature>
<dbReference type="RefSeq" id="WP_072438150.1">
    <property type="nucleotide sequence ID" value="NZ_QJJY01000003.1"/>
</dbReference>
<dbReference type="Proteomes" id="UP000247755">
    <property type="component" value="Unassembled WGS sequence"/>
</dbReference>
<comment type="caution">
    <text evidence="3">The sequence shown here is derived from an EMBL/GenBank/DDBJ whole genome shotgun (WGS) entry which is preliminary data.</text>
</comment>
<dbReference type="AlphaFoldDB" id="A0A318IPW6"/>
<dbReference type="Pfam" id="PF08845">
    <property type="entry name" value="SymE_toxin"/>
    <property type="match status" value="1"/>
</dbReference>
<evidence type="ECO:0000259" key="2">
    <source>
        <dbReference type="Pfam" id="PF08845"/>
    </source>
</evidence>
<feature type="region of interest" description="Disordered" evidence="1">
    <location>
        <begin position="98"/>
        <end position="119"/>
    </location>
</feature>
<evidence type="ECO:0000313" key="3">
    <source>
        <dbReference type="EMBL" id="PXX38126.1"/>
    </source>
</evidence>
<organism evidence="3 4">
    <name type="scientific">Burkholderia pyrrocinia</name>
    <name type="common">Pseudomonas pyrrocinia</name>
    <dbReference type="NCBI Taxonomy" id="60550"/>
    <lineage>
        <taxon>Bacteria</taxon>
        <taxon>Pseudomonadati</taxon>
        <taxon>Pseudomonadota</taxon>
        <taxon>Betaproteobacteria</taxon>
        <taxon>Burkholderiales</taxon>
        <taxon>Burkholderiaceae</taxon>
        <taxon>Burkholderia</taxon>
        <taxon>Burkholderia cepacia complex</taxon>
    </lineage>
</organism>